<keyword evidence="1 2" id="KW-0238">DNA-binding</keyword>
<evidence type="ECO:0000313" key="4">
    <source>
        <dbReference type="EMBL" id="HFH28860.1"/>
    </source>
</evidence>
<dbReference type="InterPro" id="IPR050109">
    <property type="entry name" value="HTH-type_TetR-like_transc_reg"/>
</dbReference>
<sequence length="216" mass="23759">MADLTKERILTAAQNILKQRGAEYLTMESAAELAGVSRKTVYNHFQNRFELFDAAVAHWMRHVLDGVEGIAANGNLPFIEKLNAIVDRGFRDLREGGRIIGRPRQEVLDPGELALRKSLQSSLEQLIHTIVLDAARSGYIRKEFTAEQITWIIINIITGITVLDNVEDRSFSKAELLQDSLRAVVLGVLSPLGLEVMQGSALLSGRAGLDGQPGEA</sequence>
<dbReference type="Pfam" id="PF00440">
    <property type="entry name" value="TetR_N"/>
    <property type="match status" value="1"/>
</dbReference>
<dbReference type="PANTHER" id="PTHR30055">
    <property type="entry name" value="HTH-TYPE TRANSCRIPTIONAL REGULATOR RUTR"/>
    <property type="match status" value="1"/>
</dbReference>
<accession>A0A7C3I0M6</accession>
<dbReference type="InterPro" id="IPR001647">
    <property type="entry name" value="HTH_TetR"/>
</dbReference>
<dbReference type="GO" id="GO:0000976">
    <property type="term" value="F:transcription cis-regulatory region binding"/>
    <property type="evidence" value="ECO:0007669"/>
    <property type="project" value="TreeGrafter"/>
</dbReference>
<evidence type="ECO:0000256" key="2">
    <source>
        <dbReference type="PROSITE-ProRule" id="PRU00335"/>
    </source>
</evidence>
<dbReference type="PANTHER" id="PTHR30055:SF223">
    <property type="entry name" value="HTH-TYPE TRANSCRIPTIONAL REGULATOR UIDR"/>
    <property type="match status" value="1"/>
</dbReference>
<name>A0A7C3I0M6_9SPIR</name>
<dbReference type="SUPFAM" id="SSF48498">
    <property type="entry name" value="Tetracyclin repressor-like, C-terminal domain"/>
    <property type="match status" value="1"/>
</dbReference>
<organism evidence="4">
    <name type="scientific">Gracilinema caldarium</name>
    <dbReference type="NCBI Taxonomy" id="215591"/>
    <lineage>
        <taxon>Bacteria</taxon>
        <taxon>Pseudomonadati</taxon>
        <taxon>Spirochaetota</taxon>
        <taxon>Spirochaetia</taxon>
        <taxon>Spirochaetales</taxon>
        <taxon>Breznakiellaceae</taxon>
        <taxon>Gracilinema</taxon>
    </lineage>
</organism>
<dbReference type="GO" id="GO:0003700">
    <property type="term" value="F:DNA-binding transcription factor activity"/>
    <property type="evidence" value="ECO:0007669"/>
    <property type="project" value="TreeGrafter"/>
</dbReference>
<feature type="DNA-binding region" description="H-T-H motif" evidence="2">
    <location>
        <begin position="26"/>
        <end position="45"/>
    </location>
</feature>
<dbReference type="PROSITE" id="PS50977">
    <property type="entry name" value="HTH_TETR_2"/>
    <property type="match status" value="1"/>
</dbReference>
<evidence type="ECO:0000259" key="3">
    <source>
        <dbReference type="PROSITE" id="PS50977"/>
    </source>
</evidence>
<dbReference type="PRINTS" id="PR00455">
    <property type="entry name" value="HTHTETR"/>
</dbReference>
<dbReference type="SUPFAM" id="SSF46689">
    <property type="entry name" value="Homeodomain-like"/>
    <property type="match status" value="1"/>
</dbReference>
<reference evidence="4" key="1">
    <citation type="journal article" date="2020" name="mSystems">
        <title>Genome- and Community-Level Interaction Insights into Carbon Utilization and Element Cycling Functions of Hydrothermarchaeota in Hydrothermal Sediment.</title>
        <authorList>
            <person name="Zhou Z."/>
            <person name="Liu Y."/>
            <person name="Xu W."/>
            <person name="Pan J."/>
            <person name="Luo Z.H."/>
            <person name="Li M."/>
        </authorList>
    </citation>
    <scope>NUCLEOTIDE SEQUENCE [LARGE SCALE GENOMIC DNA]</scope>
    <source>
        <strain evidence="4">SpSt-503</strain>
    </source>
</reference>
<dbReference type="AlphaFoldDB" id="A0A7C3I0M6"/>
<proteinExistence type="predicted"/>
<dbReference type="EMBL" id="DSVL01000152">
    <property type="protein sequence ID" value="HFH28860.1"/>
    <property type="molecule type" value="Genomic_DNA"/>
</dbReference>
<dbReference type="InterPro" id="IPR009057">
    <property type="entry name" value="Homeodomain-like_sf"/>
</dbReference>
<gene>
    <name evidence="4" type="ORF">ENS59_05025</name>
</gene>
<protein>
    <submittedName>
        <fullName evidence="4">TetR/AcrR family transcriptional regulator</fullName>
    </submittedName>
</protein>
<feature type="domain" description="HTH tetR-type" evidence="3">
    <location>
        <begin position="3"/>
        <end position="63"/>
    </location>
</feature>
<evidence type="ECO:0000256" key="1">
    <source>
        <dbReference type="ARBA" id="ARBA00023125"/>
    </source>
</evidence>
<comment type="caution">
    <text evidence="4">The sequence shown here is derived from an EMBL/GenBank/DDBJ whole genome shotgun (WGS) entry which is preliminary data.</text>
</comment>
<dbReference type="InterPro" id="IPR036271">
    <property type="entry name" value="Tet_transcr_reg_TetR-rel_C_sf"/>
</dbReference>
<dbReference type="Gene3D" id="1.10.357.10">
    <property type="entry name" value="Tetracycline Repressor, domain 2"/>
    <property type="match status" value="1"/>
</dbReference>